<evidence type="ECO:0000256" key="4">
    <source>
        <dbReference type="ARBA" id="ARBA00023315"/>
    </source>
</evidence>
<evidence type="ECO:0000313" key="10">
    <source>
        <dbReference type="EMBL" id="KAK9277406.1"/>
    </source>
</evidence>
<keyword evidence="7" id="KW-1133">Transmembrane helix</keyword>
<dbReference type="GO" id="GO:0009922">
    <property type="term" value="F:fatty acid elongase activity"/>
    <property type="evidence" value="ECO:0007669"/>
    <property type="project" value="UniProtKB-EC"/>
</dbReference>
<dbReference type="EMBL" id="JBBPBK010000010">
    <property type="protein sequence ID" value="KAK9277406.1"/>
    <property type="molecule type" value="Genomic_DNA"/>
</dbReference>
<dbReference type="EC" id="2.3.1.-" evidence="6"/>
<dbReference type="CDD" id="cd00831">
    <property type="entry name" value="CHS_like"/>
    <property type="match status" value="1"/>
</dbReference>
<dbReference type="InterPro" id="IPR013601">
    <property type="entry name" value="FAE1_typ3_polyketide_synth"/>
</dbReference>
<dbReference type="AlphaFoldDB" id="A0AAP0WUE2"/>
<accession>A0AAP0WUE2</accession>
<evidence type="ECO:0000256" key="7">
    <source>
        <dbReference type="SAM" id="Phobius"/>
    </source>
</evidence>
<comment type="catalytic activity">
    <reaction evidence="5">
        <text>a very-long-chain acyl-CoA + malonyl-CoA + H(+) = a very-long-chain 3-oxoacyl-CoA + CO2 + CoA</text>
        <dbReference type="Rhea" id="RHEA:32727"/>
        <dbReference type="ChEBI" id="CHEBI:15378"/>
        <dbReference type="ChEBI" id="CHEBI:16526"/>
        <dbReference type="ChEBI" id="CHEBI:57287"/>
        <dbReference type="ChEBI" id="CHEBI:57384"/>
        <dbReference type="ChEBI" id="CHEBI:90725"/>
        <dbReference type="ChEBI" id="CHEBI:90736"/>
        <dbReference type="EC" id="2.3.1.199"/>
    </reaction>
</comment>
<organism evidence="10 11">
    <name type="scientific">Liquidambar formosana</name>
    <name type="common">Formosan gum</name>
    <dbReference type="NCBI Taxonomy" id="63359"/>
    <lineage>
        <taxon>Eukaryota</taxon>
        <taxon>Viridiplantae</taxon>
        <taxon>Streptophyta</taxon>
        <taxon>Embryophyta</taxon>
        <taxon>Tracheophyta</taxon>
        <taxon>Spermatophyta</taxon>
        <taxon>Magnoliopsida</taxon>
        <taxon>eudicotyledons</taxon>
        <taxon>Gunneridae</taxon>
        <taxon>Pentapetalae</taxon>
        <taxon>Saxifragales</taxon>
        <taxon>Altingiaceae</taxon>
        <taxon>Liquidambar</taxon>
    </lineage>
</organism>
<proteinExistence type="inferred from homology"/>
<sequence>MFVVTFTFNDLLEFMYHSNPNSIALRLCLTLVVILSTLYIVKPSRKVFLLDFACYKPKDTQASTNERVLKQIGKYGKFTEESMDFMKKMMGKSGLGQSTYLPDALLKECPNPCMKEAREEAEEVMFGAIDELLRKTRVKSEDIGILVVNCSIFNVVPSLSAMIVARYKLGENVRSYNLGGMGCSAGLMAIGLAKQLLLVHHNCYALVVSTENISQNCYIGNNPPMLFANCLFRVGGAAILLSNRPSDRRSSKYQLIHTVHTNTASSDRSYHCIYQEEDLDGQEGLNVTKDLMDVAIRAIASNITTLGRLVLPVSEQLRFLANYLIRYFHVAKIEPYIPKFKNAFDHFFPHVGGKPVLDGLQRNLGFSEAEMEASRMTLYRFGNTSSSSVWYQLAYSEAKGRIKRGNLVWQLAFGSGFKCTSAVWRALRTVDHEEGNPWRDEIHQFPVDLRNIGSDLAYFEPVQKDIAG</sequence>
<dbReference type="InterPro" id="IPR013747">
    <property type="entry name" value="ACP_syn_III_C"/>
</dbReference>
<evidence type="ECO:0000256" key="6">
    <source>
        <dbReference type="PIRNR" id="PIRNR036417"/>
    </source>
</evidence>
<keyword evidence="7" id="KW-0812">Transmembrane</keyword>
<dbReference type="PANTHER" id="PTHR31561">
    <property type="entry name" value="3-KETOACYL-COA SYNTHASE"/>
    <property type="match status" value="1"/>
</dbReference>
<comment type="caution">
    <text evidence="10">The sequence shown here is derived from an EMBL/GenBank/DDBJ whole genome shotgun (WGS) entry which is preliminary data.</text>
</comment>
<reference evidence="10 11" key="1">
    <citation type="journal article" date="2024" name="Plant J.">
        <title>Genome sequences and population genomics reveal climatic adaptation and genomic divergence between two closely related sweetgum species.</title>
        <authorList>
            <person name="Xu W.Q."/>
            <person name="Ren C.Q."/>
            <person name="Zhang X.Y."/>
            <person name="Comes H.P."/>
            <person name="Liu X.H."/>
            <person name="Li Y.G."/>
            <person name="Kettle C.J."/>
            <person name="Jalonen R."/>
            <person name="Gaisberger H."/>
            <person name="Ma Y.Z."/>
            <person name="Qiu Y.X."/>
        </authorList>
    </citation>
    <scope>NUCLEOTIDE SEQUENCE [LARGE SCALE GENOMIC DNA]</scope>
    <source>
        <strain evidence="10">Hangzhou</strain>
    </source>
</reference>
<keyword evidence="11" id="KW-1185">Reference proteome</keyword>
<evidence type="ECO:0000313" key="11">
    <source>
        <dbReference type="Proteomes" id="UP001415857"/>
    </source>
</evidence>
<gene>
    <name evidence="10" type="ORF">L1049_006949</name>
</gene>
<evidence type="ECO:0000256" key="2">
    <source>
        <dbReference type="ARBA" id="ARBA00005531"/>
    </source>
</evidence>
<keyword evidence="3 6" id="KW-0808">Transferase</keyword>
<dbReference type="PIRSF" id="PIRSF036417">
    <property type="entry name" value="3-ktacl-CoA_syn"/>
    <property type="match status" value="1"/>
</dbReference>
<evidence type="ECO:0000259" key="9">
    <source>
        <dbReference type="Pfam" id="PF08541"/>
    </source>
</evidence>
<evidence type="ECO:0000256" key="1">
    <source>
        <dbReference type="ARBA" id="ARBA00005194"/>
    </source>
</evidence>
<comment type="similarity">
    <text evidence="2 6">Belongs to the thiolase-like superfamily. Chalcone/stilbene synthases family.</text>
</comment>
<dbReference type="InterPro" id="IPR012392">
    <property type="entry name" value="3-ktacl-CoA_syn"/>
</dbReference>
<dbReference type="Proteomes" id="UP001415857">
    <property type="component" value="Unassembled WGS sequence"/>
</dbReference>
<dbReference type="Gene3D" id="3.40.47.10">
    <property type="match status" value="1"/>
</dbReference>
<keyword evidence="7" id="KW-0472">Membrane</keyword>
<keyword evidence="4 6" id="KW-0012">Acyltransferase</keyword>
<evidence type="ECO:0000259" key="8">
    <source>
        <dbReference type="Pfam" id="PF08392"/>
    </source>
</evidence>
<dbReference type="InterPro" id="IPR016039">
    <property type="entry name" value="Thiolase-like"/>
</dbReference>
<dbReference type="Pfam" id="PF08541">
    <property type="entry name" value="ACP_syn_III_C"/>
    <property type="match status" value="1"/>
</dbReference>
<feature type="transmembrane region" description="Helical" evidence="7">
    <location>
        <begin position="143"/>
        <end position="164"/>
    </location>
</feature>
<evidence type="ECO:0000256" key="5">
    <source>
        <dbReference type="ARBA" id="ARBA00047375"/>
    </source>
</evidence>
<protein>
    <recommendedName>
        <fullName evidence="6">3-ketoacyl-CoA synthase</fullName>
        <ecNumber evidence="6">2.3.1.-</ecNumber>
    </recommendedName>
</protein>
<dbReference type="GO" id="GO:0006633">
    <property type="term" value="P:fatty acid biosynthetic process"/>
    <property type="evidence" value="ECO:0007669"/>
    <property type="project" value="InterPro"/>
</dbReference>
<feature type="transmembrane region" description="Helical" evidence="7">
    <location>
        <begin position="23"/>
        <end position="41"/>
    </location>
</feature>
<dbReference type="SUPFAM" id="SSF53901">
    <property type="entry name" value="Thiolase-like"/>
    <property type="match status" value="2"/>
</dbReference>
<comment type="pathway">
    <text evidence="1 6">Lipid metabolism; fatty acid biosynthesis.</text>
</comment>
<evidence type="ECO:0000256" key="3">
    <source>
        <dbReference type="ARBA" id="ARBA00022679"/>
    </source>
</evidence>
<name>A0AAP0WUE2_LIQFO</name>
<dbReference type="GO" id="GO:0016020">
    <property type="term" value="C:membrane"/>
    <property type="evidence" value="ECO:0007669"/>
    <property type="project" value="InterPro"/>
</dbReference>
<dbReference type="Pfam" id="PF08392">
    <property type="entry name" value="FAE1_CUT1_RppA"/>
    <property type="match status" value="1"/>
</dbReference>
<feature type="domain" description="FAE" evidence="8">
    <location>
        <begin position="41"/>
        <end position="325"/>
    </location>
</feature>
<feature type="domain" description="Beta-ketoacyl-[acyl-carrier-protein] synthase III C-terminal" evidence="9">
    <location>
        <begin position="344"/>
        <end position="425"/>
    </location>
</feature>